<dbReference type="InterPro" id="IPR050483">
    <property type="entry name" value="CoA-transferase_III_domain"/>
</dbReference>
<name>A0A6J6S5V7_9ZZZZ</name>
<dbReference type="InterPro" id="IPR023606">
    <property type="entry name" value="CoA-Trfase_III_dom_1_sf"/>
</dbReference>
<dbReference type="EMBL" id="CAFBMH010000044">
    <property type="protein sequence ID" value="CAB4909337.1"/>
    <property type="molecule type" value="Genomic_DNA"/>
</dbReference>
<gene>
    <name evidence="2" type="ORF">UFOPK2754_00403</name>
    <name evidence="3" type="ORF">UFOPK3139_00080</name>
    <name evidence="4" type="ORF">UFOPK3543_01381</name>
</gene>
<dbReference type="PANTHER" id="PTHR48207:SF3">
    <property type="entry name" value="SUCCINATE--HYDROXYMETHYLGLUTARATE COA-TRANSFERASE"/>
    <property type="match status" value="1"/>
</dbReference>
<evidence type="ECO:0000256" key="1">
    <source>
        <dbReference type="ARBA" id="ARBA00022679"/>
    </source>
</evidence>
<dbReference type="AlphaFoldDB" id="A0A6J6S5V7"/>
<dbReference type="EMBL" id="CAEZYR010000009">
    <property type="protein sequence ID" value="CAB4729917.1"/>
    <property type="molecule type" value="Genomic_DNA"/>
</dbReference>
<protein>
    <submittedName>
        <fullName evidence="2">Unannotated protein</fullName>
    </submittedName>
</protein>
<sequence>MTGPLHGVRIIDFTVAASGPYATMILAEQGADVIKIERPGTGDFMRALGTVHNGVTGVFAGFNRGKRGIAVDVKAPEGVALVRELVATADVFVHNLRPGVTERLGLGPVEMRAEHPSLVYVSISGFGLTGPHAHHPAYDSVMQAASGVAAHQSDASGVPQLIRNAVCDKTTALTAAQLITAALFARERGVGGQHLHVSMLHASIAFLWPDGMQDVTFLDRPVSATSARATSPPVRRTRNGYISITTLLDAEFHGLCRVLALEALITDARFAEPGDRSRNAAELHPLVNEALRTWDSDELATLLEIEGVPHAVVNTIEQIHLDPQVVATGLLAEVDHPTAGRMRVPRPVGDLDATPTELIRPAPLLGQHTDEVLVGLGHPKAYVADLRRRGVIA</sequence>
<dbReference type="InterPro" id="IPR044855">
    <property type="entry name" value="CoA-Trfase_III_dom3_sf"/>
</dbReference>
<organism evidence="2">
    <name type="scientific">freshwater metagenome</name>
    <dbReference type="NCBI Taxonomy" id="449393"/>
    <lineage>
        <taxon>unclassified sequences</taxon>
        <taxon>metagenomes</taxon>
        <taxon>ecological metagenomes</taxon>
    </lineage>
</organism>
<dbReference type="InterPro" id="IPR003673">
    <property type="entry name" value="CoA-Trfase_fam_III"/>
</dbReference>
<dbReference type="Pfam" id="PF02515">
    <property type="entry name" value="CoA_transf_3"/>
    <property type="match status" value="1"/>
</dbReference>
<reference evidence="2" key="1">
    <citation type="submission" date="2020-05" db="EMBL/GenBank/DDBJ databases">
        <authorList>
            <person name="Chiriac C."/>
            <person name="Salcher M."/>
            <person name="Ghai R."/>
            <person name="Kavagutti S V."/>
        </authorList>
    </citation>
    <scope>NUCLEOTIDE SEQUENCE</scope>
</reference>
<evidence type="ECO:0000313" key="2">
    <source>
        <dbReference type="EMBL" id="CAB4729917.1"/>
    </source>
</evidence>
<dbReference type="Gene3D" id="3.40.50.10540">
    <property type="entry name" value="Crotonobetainyl-coa:carnitine coa-transferase, domain 1"/>
    <property type="match status" value="1"/>
</dbReference>
<accession>A0A6J6S5V7</accession>
<dbReference type="PANTHER" id="PTHR48207">
    <property type="entry name" value="SUCCINATE--HYDROXYMETHYLGLUTARATE COA-TRANSFERASE"/>
    <property type="match status" value="1"/>
</dbReference>
<keyword evidence="1" id="KW-0808">Transferase</keyword>
<dbReference type="EMBL" id="CAFABA010000002">
    <property type="protein sequence ID" value="CAB4812436.1"/>
    <property type="molecule type" value="Genomic_DNA"/>
</dbReference>
<evidence type="ECO:0000313" key="4">
    <source>
        <dbReference type="EMBL" id="CAB4909337.1"/>
    </source>
</evidence>
<proteinExistence type="predicted"/>
<dbReference type="GO" id="GO:0008410">
    <property type="term" value="F:CoA-transferase activity"/>
    <property type="evidence" value="ECO:0007669"/>
    <property type="project" value="TreeGrafter"/>
</dbReference>
<dbReference type="Gene3D" id="3.30.1540.10">
    <property type="entry name" value="formyl-coa transferase, domain 3"/>
    <property type="match status" value="1"/>
</dbReference>
<evidence type="ECO:0000313" key="3">
    <source>
        <dbReference type="EMBL" id="CAB4812436.1"/>
    </source>
</evidence>
<dbReference type="SUPFAM" id="SSF89796">
    <property type="entry name" value="CoA-transferase family III (CaiB/BaiF)"/>
    <property type="match status" value="1"/>
</dbReference>